<dbReference type="GO" id="GO:0009279">
    <property type="term" value="C:cell outer membrane"/>
    <property type="evidence" value="ECO:0007669"/>
    <property type="project" value="UniProtKB-SubCell"/>
</dbReference>
<accession>A0A3N7J655</accession>
<evidence type="ECO:0000256" key="2">
    <source>
        <dbReference type="ARBA" id="ARBA00022729"/>
    </source>
</evidence>
<feature type="chain" id="PRO_5018054771" evidence="3">
    <location>
        <begin position="25"/>
        <end position="175"/>
    </location>
</feature>
<dbReference type="AlphaFoldDB" id="A0A3N7J655"/>
<evidence type="ECO:0000313" key="6">
    <source>
        <dbReference type="Proteomes" id="UP000267464"/>
    </source>
</evidence>
<dbReference type="Proteomes" id="UP000267464">
    <property type="component" value="Unassembled WGS sequence"/>
</dbReference>
<evidence type="ECO:0000256" key="1">
    <source>
        <dbReference type="ARBA" id="ARBA00004442"/>
    </source>
</evidence>
<dbReference type="Gene3D" id="2.40.160.20">
    <property type="match status" value="1"/>
</dbReference>
<dbReference type="SUPFAM" id="SSF56925">
    <property type="entry name" value="OMPA-like"/>
    <property type="match status" value="1"/>
</dbReference>
<sequence length="175" mass="18537">MKLITTQRLLASLLMSLAAASASAAEPGPYAFLNGGISSWSSDSATDDSGFGFKGGIGYRLNRNFSVEGGYAYLGKTDLKGGGDAKSSGFIADVVGQYPLNSQFDAYGRLGMYFGNNKATGVDAKTKMTIKFGLGAEYKVHGNATIVGEWDHYDVKYPGETATVNLFTAGVRYSF</sequence>
<protein>
    <submittedName>
        <fullName evidence="5">Porin family protein</fullName>
    </submittedName>
</protein>
<evidence type="ECO:0000256" key="3">
    <source>
        <dbReference type="SAM" id="SignalP"/>
    </source>
</evidence>
<comment type="caution">
    <text evidence="5">The sequence shown here is derived from an EMBL/GenBank/DDBJ whole genome shotgun (WGS) entry which is preliminary data.</text>
</comment>
<dbReference type="OrthoDB" id="5360144at2"/>
<dbReference type="RefSeq" id="WP_124538969.1">
    <property type="nucleotide sequence ID" value="NZ_QUSW01000001.1"/>
</dbReference>
<reference evidence="5 6" key="2">
    <citation type="submission" date="2018-12" db="EMBL/GenBank/DDBJ databases">
        <title>Rhizobacter gummiphilus sp. nov., a rubber-degrading bacterium isolated from the soil of a botanical garden in Japan.</title>
        <authorList>
            <person name="Shunsuke S.S."/>
        </authorList>
    </citation>
    <scope>NUCLEOTIDE SEQUENCE [LARGE SCALE GENOMIC DNA]</scope>
    <source>
        <strain evidence="5 6">S-16</strain>
    </source>
</reference>
<keyword evidence="2 3" id="KW-0732">Signal</keyword>
<feature type="domain" description="Outer membrane protein beta-barrel" evidence="4">
    <location>
        <begin position="11"/>
        <end position="175"/>
    </location>
</feature>
<keyword evidence="6" id="KW-1185">Reference proteome</keyword>
<evidence type="ECO:0000259" key="4">
    <source>
        <dbReference type="Pfam" id="PF13505"/>
    </source>
</evidence>
<dbReference type="InterPro" id="IPR027385">
    <property type="entry name" value="Beta-barrel_OMP"/>
</dbReference>
<dbReference type="Pfam" id="PF13505">
    <property type="entry name" value="OMP_b-brl"/>
    <property type="match status" value="1"/>
</dbReference>
<evidence type="ECO:0000313" key="5">
    <source>
        <dbReference type="EMBL" id="RQP26292.1"/>
    </source>
</evidence>
<comment type="subcellular location">
    <subcellularLocation>
        <location evidence="1">Cell outer membrane</location>
    </subcellularLocation>
</comment>
<organism evidence="5 6">
    <name type="scientific">Piscinibacter terrae</name>
    <dbReference type="NCBI Taxonomy" id="2496871"/>
    <lineage>
        <taxon>Bacteria</taxon>
        <taxon>Pseudomonadati</taxon>
        <taxon>Pseudomonadota</taxon>
        <taxon>Betaproteobacteria</taxon>
        <taxon>Burkholderiales</taxon>
        <taxon>Sphaerotilaceae</taxon>
        <taxon>Piscinibacter</taxon>
    </lineage>
</organism>
<gene>
    <name evidence="5" type="ORF">DZC73_04485</name>
</gene>
<dbReference type="InterPro" id="IPR011250">
    <property type="entry name" value="OMP/PagP_B-barrel"/>
</dbReference>
<reference evidence="5 6" key="1">
    <citation type="submission" date="2018-08" db="EMBL/GenBank/DDBJ databases">
        <authorList>
            <person name="Khan S.A."/>
            <person name="Jeon C.O."/>
            <person name="Chun B.H."/>
            <person name="Jeong S.E."/>
        </authorList>
    </citation>
    <scope>NUCLEOTIDE SEQUENCE [LARGE SCALE GENOMIC DNA]</scope>
    <source>
        <strain evidence="5 6">S-16</strain>
    </source>
</reference>
<proteinExistence type="predicted"/>
<dbReference type="EMBL" id="QUSW01000001">
    <property type="protein sequence ID" value="RQP26292.1"/>
    <property type="molecule type" value="Genomic_DNA"/>
</dbReference>
<name>A0A3N7J655_9BURK</name>
<feature type="signal peptide" evidence="3">
    <location>
        <begin position="1"/>
        <end position="24"/>
    </location>
</feature>